<organism evidence="2 3">
    <name type="scientific">Ohtaekwangia kribbensis</name>
    <dbReference type="NCBI Taxonomy" id="688913"/>
    <lineage>
        <taxon>Bacteria</taxon>
        <taxon>Pseudomonadati</taxon>
        <taxon>Bacteroidota</taxon>
        <taxon>Cytophagia</taxon>
        <taxon>Cytophagales</taxon>
        <taxon>Fulvivirgaceae</taxon>
        <taxon>Ohtaekwangia</taxon>
    </lineage>
</organism>
<evidence type="ECO:0000313" key="2">
    <source>
        <dbReference type="EMBL" id="MFD1000296.1"/>
    </source>
</evidence>
<name>A0ABW3K3D1_9BACT</name>
<dbReference type="EMBL" id="JBHTKA010000004">
    <property type="protein sequence ID" value="MFD1000296.1"/>
    <property type="molecule type" value="Genomic_DNA"/>
</dbReference>
<dbReference type="NCBIfam" id="NF008712">
    <property type="entry name" value="PRK11715.1-1"/>
    <property type="match status" value="1"/>
</dbReference>
<proteinExistence type="predicted"/>
<accession>A0ABW3K3D1</accession>
<dbReference type="Pfam" id="PF06123">
    <property type="entry name" value="CreD"/>
    <property type="match status" value="1"/>
</dbReference>
<evidence type="ECO:0000256" key="1">
    <source>
        <dbReference type="SAM" id="Phobius"/>
    </source>
</evidence>
<comment type="caution">
    <text evidence="2">The sequence shown here is derived from an EMBL/GenBank/DDBJ whole genome shotgun (WGS) entry which is preliminary data.</text>
</comment>
<dbReference type="PIRSF" id="PIRSF004548">
    <property type="entry name" value="CreD"/>
    <property type="match status" value="1"/>
</dbReference>
<dbReference type="RefSeq" id="WP_377579700.1">
    <property type="nucleotide sequence ID" value="NZ_JBHTKA010000004.1"/>
</dbReference>
<reference evidence="3" key="1">
    <citation type="journal article" date="2019" name="Int. J. Syst. Evol. Microbiol.">
        <title>The Global Catalogue of Microorganisms (GCM) 10K type strain sequencing project: providing services to taxonomists for standard genome sequencing and annotation.</title>
        <authorList>
            <consortium name="The Broad Institute Genomics Platform"/>
            <consortium name="The Broad Institute Genome Sequencing Center for Infectious Disease"/>
            <person name="Wu L."/>
            <person name="Ma J."/>
        </authorList>
    </citation>
    <scope>NUCLEOTIDE SEQUENCE [LARGE SCALE GENOMIC DNA]</scope>
    <source>
        <strain evidence="3">CCUG 58938</strain>
    </source>
</reference>
<keyword evidence="3" id="KW-1185">Reference proteome</keyword>
<feature type="transmembrane region" description="Helical" evidence="1">
    <location>
        <begin position="372"/>
        <end position="390"/>
    </location>
</feature>
<dbReference type="PANTHER" id="PTHR30092">
    <property type="entry name" value="INNER MEMBRANE PROTEIN CRED"/>
    <property type="match status" value="1"/>
</dbReference>
<feature type="transmembrane region" description="Helical" evidence="1">
    <location>
        <begin position="396"/>
        <end position="418"/>
    </location>
</feature>
<feature type="transmembrane region" description="Helical" evidence="1">
    <location>
        <begin position="347"/>
        <end position="365"/>
    </location>
</feature>
<dbReference type="InterPro" id="IPR010364">
    <property type="entry name" value="Uncharacterised_IM_CreD"/>
</dbReference>
<keyword evidence="1" id="KW-0472">Membrane</keyword>
<keyword evidence="1" id="KW-0812">Transmembrane</keyword>
<protein>
    <submittedName>
        <fullName evidence="2">Cell envelope integrity protein CreD</fullName>
    </submittedName>
</protein>
<keyword evidence="1" id="KW-1133">Transmembrane helix</keyword>
<dbReference type="PANTHER" id="PTHR30092:SF0">
    <property type="entry name" value="INNER MEMBRANE PROTEIN CRED"/>
    <property type="match status" value="1"/>
</dbReference>
<sequence length="486" mass="54407">METQPGTPVSTIFEKIGAWFRESIVIKLIAIGFLTLILLIPQFWIESIIHERQYRAHEVVSEITSKWSGDQTLAGPVLVIPFTNREKIDKGKDGIEIREWTQDAYFLPETLTADGTVKPQILHRGIYDAAVYESTIDIKTTFQRPNFKKLNIDEKDVHWNEARLVLCISDLRGISDNPSFKMGNQALSSEPSNQIGFGIRPPANPSSTSGYVDGQYYADATSTSSVITKTGIIAALPWTKAEDFTGDIAAQLSLKGSTSLNFIPTGKTTDVKLKGPWASPSFNGEFLPINRTVNNDGFMAEWKVLHYNRPFAQEWTGTEQELSGSAFGTELLIPVDQYQKSMRTAKYGVLIILLTFVSLFLVEIVKKIRIHAFQYLLVGVALVIYYTLLLSLSEHIHYNIAYLAASTATVLLVSLYSVSFLKNSALVIFFSAVLVFVYGFIFVIIQLEDYSLLLGSIGLFIVLALIMYFSRNIKWYKQDEPTAVEA</sequence>
<feature type="transmembrane region" description="Helical" evidence="1">
    <location>
        <begin position="451"/>
        <end position="469"/>
    </location>
</feature>
<feature type="transmembrane region" description="Helical" evidence="1">
    <location>
        <begin position="425"/>
        <end position="445"/>
    </location>
</feature>
<gene>
    <name evidence="2" type="primary">creD</name>
    <name evidence="2" type="ORF">ACFQ21_13315</name>
</gene>
<dbReference type="Proteomes" id="UP001597112">
    <property type="component" value="Unassembled WGS sequence"/>
</dbReference>
<feature type="transmembrane region" description="Helical" evidence="1">
    <location>
        <begin position="24"/>
        <end position="45"/>
    </location>
</feature>
<evidence type="ECO:0000313" key="3">
    <source>
        <dbReference type="Proteomes" id="UP001597112"/>
    </source>
</evidence>